<reference evidence="2 3" key="1">
    <citation type="journal article" date="2006" name="Science">
        <title>Phytophthora genome sequences uncover evolutionary origins and mechanisms of pathogenesis.</title>
        <authorList>
            <person name="Tyler B.M."/>
            <person name="Tripathy S."/>
            <person name="Zhang X."/>
            <person name="Dehal P."/>
            <person name="Jiang R.H."/>
            <person name="Aerts A."/>
            <person name="Arredondo F.D."/>
            <person name="Baxter L."/>
            <person name="Bensasson D."/>
            <person name="Beynon J.L."/>
            <person name="Chapman J."/>
            <person name="Damasceno C.M."/>
            <person name="Dorrance A.E."/>
            <person name="Dou D."/>
            <person name="Dickerman A.W."/>
            <person name="Dubchak I.L."/>
            <person name="Garbelotto M."/>
            <person name="Gijzen M."/>
            <person name="Gordon S.G."/>
            <person name="Govers F."/>
            <person name="Grunwald N.J."/>
            <person name="Huang W."/>
            <person name="Ivors K.L."/>
            <person name="Jones R.W."/>
            <person name="Kamoun S."/>
            <person name="Krampis K."/>
            <person name="Lamour K.H."/>
            <person name="Lee M.K."/>
            <person name="McDonald W.H."/>
            <person name="Medina M."/>
            <person name="Meijer H.J."/>
            <person name="Nordberg E.K."/>
            <person name="Maclean D.J."/>
            <person name="Ospina-Giraldo M.D."/>
            <person name="Morris P.F."/>
            <person name="Phuntumart V."/>
            <person name="Putnam N.H."/>
            <person name="Rash S."/>
            <person name="Rose J.K."/>
            <person name="Sakihama Y."/>
            <person name="Salamov A.A."/>
            <person name="Savidor A."/>
            <person name="Scheuring C.F."/>
            <person name="Smith B.M."/>
            <person name="Sobral B.W."/>
            <person name="Terry A."/>
            <person name="Torto-Alalibo T.A."/>
            <person name="Win J."/>
            <person name="Xu Z."/>
            <person name="Zhang H."/>
            <person name="Grigoriev I.V."/>
            <person name="Rokhsar D.S."/>
            <person name="Boore J.L."/>
        </authorList>
    </citation>
    <scope>NUCLEOTIDE SEQUENCE [LARGE SCALE GENOMIC DNA]</scope>
    <source>
        <strain evidence="2 3">P6497</strain>
    </source>
</reference>
<evidence type="ECO:0000313" key="3">
    <source>
        <dbReference type="Proteomes" id="UP000002640"/>
    </source>
</evidence>
<dbReference type="GeneID" id="20639181"/>
<dbReference type="STRING" id="1094619.G4YMF2"/>
<name>G4YMF2_PHYSP</name>
<dbReference type="InParanoid" id="G4YMF2"/>
<keyword evidence="3" id="KW-1185">Reference proteome</keyword>
<feature type="region of interest" description="Disordered" evidence="1">
    <location>
        <begin position="398"/>
        <end position="435"/>
    </location>
</feature>
<dbReference type="AlphaFoldDB" id="G4YMF2"/>
<dbReference type="KEGG" id="psoj:PHYSODRAFT_260453"/>
<feature type="compositionally biased region" description="Low complexity" evidence="1">
    <location>
        <begin position="409"/>
        <end position="426"/>
    </location>
</feature>
<gene>
    <name evidence="2" type="ORF">PHYSODRAFT_260453</name>
</gene>
<accession>G4YMF2</accession>
<dbReference type="EMBL" id="JH159151">
    <property type="protein sequence ID" value="EGZ28578.1"/>
    <property type="molecule type" value="Genomic_DNA"/>
</dbReference>
<sequence length="673" mass="76452">MSTKAPFKFEEFYEAFGKSVPSGVIFVDGQVHIVPREKEVVAAPVDRIGTSNSEPVLPAINRERSIRKHAKGRLLDSADRRRLPWPIRALLEAQEPDGSWVYSSNFEFIMNGAAPPPVEGISGKMWATAVAITVWRQFPEYFELLETYYEKAMLHADENVLRIVRSVLQFDAFEKIRPFKSDEARVVREQLAREAAAKRELELNEELKIARMREEAIRIGKLSLVHARRLPMPTQQLFVAELGSEIATVFSALPPTLMQDQDTRRHDSFSVGQLVESCRRRRKNGSALATANSSPRWHLCRISAVDEASRLVQLDFLDGDCERERRVPMKFVRPTAAGAQEARAAQFEALQSFWSQPIVCEAEIARLEEARAVKLTPLPWDCRHHLALQEAASRYHEDAVTDEVATDKPVSSSRRPRSSTQRPGSSESTRGNSSRPVDTLFQAAALVLMRYDRAYARVQAAIEAGSRRYATAVLYRERFHAFDELADALVALAESTVDALEAIWRWKQDGPPDARPKTFVWKGDGFVATLVRSLDFLGGYRELAEWYGEEFPLDGNPFMRSSSLLDLAEERGLQPAQQQQRRRSSALRAALKLHKRSDDDDLAGPSPTWWPEARYPGELLRRVEQAEQVSMCMRVREEAWWSDPPLVDSQRLLAELISSRWLEKERADQTVGR</sequence>
<dbReference type="OMA" id="WSQPIVC"/>
<dbReference type="Proteomes" id="UP000002640">
    <property type="component" value="Unassembled WGS sequence"/>
</dbReference>
<evidence type="ECO:0000256" key="1">
    <source>
        <dbReference type="SAM" id="MobiDB-lite"/>
    </source>
</evidence>
<proteinExistence type="predicted"/>
<dbReference type="RefSeq" id="XP_009515853.1">
    <property type="nucleotide sequence ID" value="XM_009517558.1"/>
</dbReference>
<evidence type="ECO:0000313" key="2">
    <source>
        <dbReference type="EMBL" id="EGZ28578.1"/>
    </source>
</evidence>
<organism evidence="2 3">
    <name type="scientific">Phytophthora sojae (strain P6497)</name>
    <name type="common">Soybean stem and root rot agent</name>
    <name type="synonym">Phytophthora megasperma f. sp. glycines</name>
    <dbReference type="NCBI Taxonomy" id="1094619"/>
    <lineage>
        <taxon>Eukaryota</taxon>
        <taxon>Sar</taxon>
        <taxon>Stramenopiles</taxon>
        <taxon>Oomycota</taxon>
        <taxon>Peronosporomycetes</taxon>
        <taxon>Peronosporales</taxon>
        <taxon>Peronosporaceae</taxon>
        <taxon>Phytophthora</taxon>
    </lineage>
</organism>
<protein>
    <submittedName>
        <fullName evidence="2">Uncharacterized protein</fullName>
    </submittedName>
</protein>